<feature type="domain" description="Glycosyltransferase subfamily 4-like N-terminal" evidence="2">
    <location>
        <begin position="28"/>
        <end position="185"/>
    </location>
</feature>
<evidence type="ECO:0000313" key="3">
    <source>
        <dbReference type="EMBL" id="MBD7978569.1"/>
    </source>
</evidence>
<dbReference type="SUPFAM" id="SSF53756">
    <property type="entry name" value="UDP-Glycosyltransferase/glycogen phosphorylase"/>
    <property type="match status" value="1"/>
</dbReference>
<sequence>MKILLLSFYYQPDLSAGSFRTTALVKSLLDSLPRNAHVEVITTLPNRYNSFSLKAPLLEQHPRLTVHRIPLSEHKSGMLDQSRAFLGYLKGVLKITKNNNYSVVYATSSRLMTAALGALVSKRVRSPLYLDIRDIFVDTIKDVLPSRFARLAKPLFSLIERLTIQAATKVNLVSAGFLPYFQERYPGKAFEVFTNGIDSEFIQAQPLEETFSQSDVLTVLYAGNMGEGQGLHEIIPGVARSLDGRIKFRLIGDGGRKQQLKDAVDSAFCQNVVIDIPVRREELITAYQAADVLFLHLNDYDAFRKVLPSKIFEYAALGKPIWAGVAGYSADFIRQFVPNATVFSPCNVEEAVAAFSSLSLVTKPRHEFIERFSRVKIMQELASDIIELAKSEAR</sequence>
<feature type="domain" description="Glycosyl transferase family 1" evidence="1">
    <location>
        <begin position="213"/>
        <end position="371"/>
    </location>
</feature>
<evidence type="ECO:0000259" key="1">
    <source>
        <dbReference type="Pfam" id="PF00534"/>
    </source>
</evidence>
<dbReference type="Pfam" id="PF00534">
    <property type="entry name" value="Glycos_transf_1"/>
    <property type="match status" value="1"/>
</dbReference>
<dbReference type="PANTHER" id="PTHR45947">
    <property type="entry name" value="SULFOQUINOVOSYL TRANSFERASE SQD2"/>
    <property type="match status" value="1"/>
</dbReference>
<dbReference type="EMBL" id="JACSQG010000010">
    <property type="protein sequence ID" value="MBD7978569.1"/>
    <property type="molecule type" value="Genomic_DNA"/>
</dbReference>
<name>A0ABR8TTB9_9PSED</name>
<dbReference type="RefSeq" id="WP_251837354.1">
    <property type="nucleotide sequence ID" value="NZ_JACSQG010000010.1"/>
</dbReference>
<keyword evidence="4" id="KW-1185">Reference proteome</keyword>
<dbReference type="InterPro" id="IPR050194">
    <property type="entry name" value="Glycosyltransferase_grp1"/>
</dbReference>
<dbReference type="Proteomes" id="UP000611945">
    <property type="component" value="Unassembled WGS sequence"/>
</dbReference>
<dbReference type="Pfam" id="PF13579">
    <property type="entry name" value="Glyco_trans_4_4"/>
    <property type="match status" value="1"/>
</dbReference>
<evidence type="ECO:0000313" key="4">
    <source>
        <dbReference type="Proteomes" id="UP000611945"/>
    </source>
</evidence>
<accession>A0ABR8TTB9</accession>
<dbReference type="InterPro" id="IPR001296">
    <property type="entry name" value="Glyco_trans_1"/>
</dbReference>
<protein>
    <submittedName>
        <fullName evidence="3">Glycosyltransferase family 4 protein</fullName>
    </submittedName>
</protein>
<dbReference type="CDD" id="cd03794">
    <property type="entry name" value="GT4_WbuB-like"/>
    <property type="match status" value="1"/>
</dbReference>
<evidence type="ECO:0000259" key="2">
    <source>
        <dbReference type="Pfam" id="PF13579"/>
    </source>
</evidence>
<comment type="caution">
    <text evidence="3">The sequence shown here is derived from an EMBL/GenBank/DDBJ whole genome shotgun (WGS) entry which is preliminary data.</text>
</comment>
<dbReference type="InterPro" id="IPR028098">
    <property type="entry name" value="Glyco_trans_4-like_N"/>
</dbReference>
<proteinExistence type="predicted"/>
<organism evidence="3 4">
    <name type="scientific">Serpens gallinarum</name>
    <dbReference type="NCBI Taxonomy" id="2763075"/>
    <lineage>
        <taxon>Bacteria</taxon>
        <taxon>Pseudomonadati</taxon>
        <taxon>Pseudomonadota</taxon>
        <taxon>Gammaproteobacteria</taxon>
        <taxon>Pseudomonadales</taxon>
        <taxon>Pseudomonadaceae</taxon>
        <taxon>Pseudomonas</taxon>
    </lineage>
</organism>
<dbReference type="PANTHER" id="PTHR45947:SF3">
    <property type="entry name" value="SULFOQUINOVOSYL TRANSFERASE SQD2"/>
    <property type="match status" value="1"/>
</dbReference>
<reference evidence="3 4" key="1">
    <citation type="submission" date="2020-08" db="EMBL/GenBank/DDBJ databases">
        <title>A Genomic Blueprint of the Chicken Gut Microbiome.</title>
        <authorList>
            <person name="Gilroy R."/>
            <person name="Ravi A."/>
            <person name="Getino M."/>
            <person name="Pursley I."/>
            <person name="Horton D.L."/>
            <person name="Alikhan N.-F."/>
            <person name="Baker D."/>
            <person name="Gharbi K."/>
            <person name="Hall N."/>
            <person name="Watson M."/>
            <person name="Adriaenssens E.M."/>
            <person name="Foster-Nyarko E."/>
            <person name="Jarju S."/>
            <person name="Secka A."/>
            <person name="Antonio M."/>
            <person name="Oren A."/>
            <person name="Chaudhuri R."/>
            <person name="La Ragione R.M."/>
            <person name="Hildebrand F."/>
            <person name="Pallen M.J."/>
        </authorList>
    </citation>
    <scope>NUCLEOTIDE SEQUENCE [LARGE SCALE GENOMIC DNA]</scope>
    <source>
        <strain evidence="3 4">Sa2CUA2</strain>
    </source>
</reference>
<dbReference type="Gene3D" id="3.40.50.2000">
    <property type="entry name" value="Glycogen Phosphorylase B"/>
    <property type="match status" value="2"/>
</dbReference>
<gene>
    <name evidence="3" type="ORF">H9642_15395</name>
</gene>